<reference evidence="2" key="1">
    <citation type="submission" date="2012-02" db="EMBL/GenBank/DDBJ databases">
        <title>Complete sequence of Desulfitobacterium dichloroeliminans LMG P-21439.</title>
        <authorList>
            <person name="Lucas S."/>
            <person name="Han J."/>
            <person name="Lapidus A."/>
            <person name="Cheng J.-F."/>
            <person name="Goodwin L."/>
            <person name="Pitluck S."/>
            <person name="Peters L."/>
            <person name="Ovchinnikova G."/>
            <person name="Teshima H."/>
            <person name="Detter J.C."/>
            <person name="Han C."/>
            <person name="Tapia R."/>
            <person name="Land M."/>
            <person name="Hauser L."/>
            <person name="Kyrpides N."/>
            <person name="Ivanova N."/>
            <person name="Pagani I."/>
            <person name="Kruse T."/>
            <person name="de Vos W.M."/>
            <person name="Boon N."/>
            <person name="Smidt H."/>
            <person name="Woyke T."/>
        </authorList>
    </citation>
    <scope>NUCLEOTIDE SEQUENCE [LARGE SCALE GENOMIC DNA]</scope>
    <source>
        <strain evidence="2">LMG P-21439 / DCA1</strain>
    </source>
</reference>
<dbReference type="STRING" id="871963.Desdi_0786"/>
<evidence type="ECO:0000313" key="2">
    <source>
        <dbReference type="Proteomes" id="UP000010797"/>
    </source>
</evidence>
<keyword evidence="2" id="KW-1185">Reference proteome</keyword>
<sequence length="68" mass="7691">MGAKKKKQVVGVINQLDLIKQSPNKMNSSMEIVRQGVGVHRDKTKYNRNKMKQQNVYDGYHCVSNGAV</sequence>
<organism evidence="1 2">
    <name type="scientific">Desulfitobacterium dichloroeliminans (strain LMG P-21439 / DCA1)</name>
    <dbReference type="NCBI Taxonomy" id="871963"/>
    <lineage>
        <taxon>Bacteria</taxon>
        <taxon>Bacillati</taxon>
        <taxon>Bacillota</taxon>
        <taxon>Clostridia</taxon>
        <taxon>Eubacteriales</taxon>
        <taxon>Desulfitobacteriaceae</taxon>
        <taxon>Desulfitobacterium</taxon>
    </lineage>
</organism>
<dbReference type="AlphaFoldDB" id="L0F6M9"/>
<dbReference type="Proteomes" id="UP000010797">
    <property type="component" value="Chromosome"/>
</dbReference>
<gene>
    <name evidence="1" type="ordered locus">Desdi_0786</name>
</gene>
<dbReference type="HOGENOM" id="CLU_2787034_0_0_9"/>
<dbReference type="EMBL" id="CP003344">
    <property type="protein sequence ID" value="AGA68311.1"/>
    <property type="molecule type" value="Genomic_DNA"/>
</dbReference>
<dbReference type="KEGG" id="ddl:Desdi_0786"/>
<evidence type="ECO:0000313" key="1">
    <source>
        <dbReference type="EMBL" id="AGA68311.1"/>
    </source>
</evidence>
<name>L0F6M9_DESDL</name>
<protein>
    <submittedName>
        <fullName evidence="1">Uncharacterized protein</fullName>
    </submittedName>
</protein>
<dbReference type="RefSeq" id="WP_015261312.1">
    <property type="nucleotide sequence ID" value="NC_019903.1"/>
</dbReference>
<dbReference type="OrthoDB" id="1809489at2"/>
<proteinExistence type="predicted"/>
<accession>L0F6M9</accession>